<evidence type="ECO:0000313" key="2">
    <source>
        <dbReference type="Proteomes" id="UP001057402"/>
    </source>
</evidence>
<protein>
    <submittedName>
        <fullName evidence="1">Uncharacterized protein</fullName>
    </submittedName>
</protein>
<dbReference type="Proteomes" id="UP001057402">
    <property type="component" value="Chromosome 4"/>
</dbReference>
<sequence length="299" mass="34119">MSALESVSALFSPTYLFLFLNLIIGTIFLTSRRPRPAKFHPVPLARAPSSLIDRVRSINLSLYKFDAHPQVDPVQHYYTSPAREVDDDGSPPPPPLARAPSLLDRLRSVDFYHRKFENVNPEPPQPHEVDPPAPPTRAPSTLLDRLKSMNYYYEKFAQPSDPPHEAELPADEQVSAPLARVPSLLDRVRSIKFPSLYDPDRHDEEGNHQDKDKGHGAVRRIRSESERMGEEEKGKGRKARMRKTASEKSKEEEDEEEELGTEEINAKADDFIQMFRKQLRLQRLDSIMGYKDRLTGGGR</sequence>
<dbReference type="EMBL" id="CM042883">
    <property type="protein sequence ID" value="KAI4377440.1"/>
    <property type="molecule type" value="Genomic_DNA"/>
</dbReference>
<keyword evidence="2" id="KW-1185">Reference proteome</keyword>
<comment type="caution">
    <text evidence="1">The sequence shown here is derived from an EMBL/GenBank/DDBJ whole genome shotgun (WGS) entry which is preliminary data.</text>
</comment>
<accession>A0ACB9REW2</accession>
<name>A0ACB9REW2_9MYRT</name>
<reference evidence="2" key="1">
    <citation type="journal article" date="2023" name="Front. Plant Sci.">
        <title>Chromosomal-level genome assembly of Melastoma candidum provides insights into trichome evolution.</title>
        <authorList>
            <person name="Zhong Y."/>
            <person name="Wu W."/>
            <person name="Sun C."/>
            <person name="Zou P."/>
            <person name="Liu Y."/>
            <person name="Dai S."/>
            <person name="Zhou R."/>
        </authorList>
    </citation>
    <scope>NUCLEOTIDE SEQUENCE [LARGE SCALE GENOMIC DNA]</scope>
</reference>
<proteinExistence type="predicted"/>
<organism evidence="1 2">
    <name type="scientific">Melastoma candidum</name>
    <dbReference type="NCBI Taxonomy" id="119954"/>
    <lineage>
        <taxon>Eukaryota</taxon>
        <taxon>Viridiplantae</taxon>
        <taxon>Streptophyta</taxon>
        <taxon>Embryophyta</taxon>
        <taxon>Tracheophyta</taxon>
        <taxon>Spermatophyta</taxon>
        <taxon>Magnoliopsida</taxon>
        <taxon>eudicotyledons</taxon>
        <taxon>Gunneridae</taxon>
        <taxon>Pentapetalae</taxon>
        <taxon>rosids</taxon>
        <taxon>malvids</taxon>
        <taxon>Myrtales</taxon>
        <taxon>Melastomataceae</taxon>
        <taxon>Melastomatoideae</taxon>
        <taxon>Melastomateae</taxon>
        <taxon>Melastoma</taxon>
    </lineage>
</organism>
<gene>
    <name evidence="1" type="ORF">MLD38_015063</name>
</gene>
<evidence type="ECO:0000313" key="1">
    <source>
        <dbReference type="EMBL" id="KAI4377440.1"/>
    </source>
</evidence>